<dbReference type="OrthoDB" id="5492925at2"/>
<reference evidence="1 2" key="1">
    <citation type="submission" date="2017-06" db="EMBL/GenBank/DDBJ databases">
        <authorList>
            <person name="Kim H.J."/>
            <person name="Triplett B.A."/>
        </authorList>
    </citation>
    <scope>NUCLEOTIDE SEQUENCE [LARGE SCALE GENOMIC DNA]</scope>
    <source>
        <strain evidence="1 2">DSM 14713</strain>
    </source>
</reference>
<name>A0A250IHU7_9BACT</name>
<dbReference type="KEGG" id="mbd:MEBOL_004203"/>
<proteinExistence type="predicted"/>
<dbReference type="AlphaFoldDB" id="A0A250IHU7"/>
<dbReference type="EMBL" id="CP022163">
    <property type="protein sequence ID" value="ATB30742.1"/>
    <property type="molecule type" value="Genomic_DNA"/>
</dbReference>
<protein>
    <submittedName>
        <fullName evidence="1">Uncharacterized protein</fullName>
    </submittedName>
</protein>
<dbReference type="Proteomes" id="UP000217289">
    <property type="component" value="Chromosome"/>
</dbReference>
<evidence type="ECO:0000313" key="1">
    <source>
        <dbReference type="EMBL" id="ATB30742.1"/>
    </source>
</evidence>
<sequence>MPGDDDYQMLGPARERYYRLVLVLAESRWQERLRRELPLLREVLVHQEALDALLGAEAWPEGHSSVRTLSEVASLREQLVRDVARKLGRDPHEPFGVLMRALEDWLITLPREVPAHLREETARELLPDTLPALRDAQVFGERLESLFAQPLLLAGRLPFSNRQREELALGWPRGEAALASLWRRLSGVDARGFMVAELRERAALAPGRAPSTGPEHLLHAEYWYQEARSRLTRMARLRLAPLEPSPSECLTVMWWLFEREYVPQVRLLPSDTLSEARAALIEVAYELWDAQRTDIPADERWTTPRWARLERLAARADEARNAPGIEPVREALRQLLPRHGNGTTRTPRGWWTTPSLVDLVRQVRDVLG</sequence>
<evidence type="ECO:0000313" key="2">
    <source>
        <dbReference type="Proteomes" id="UP000217289"/>
    </source>
</evidence>
<keyword evidence="2" id="KW-1185">Reference proteome</keyword>
<dbReference type="RefSeq" id="WP_095979159.1">
    <property type="nucleotide sequence ID" value="NZ_CP022163.1"/>
</dbReference>
<organism evidence="1 2">
    <name type="scientific">Melittangium boletus DSM 14713</name>
    <dbReference type="NCBI Taxonomy" id="1294270"/>
    <lineage>
        <taxon>Bacteria</taxon>
        <taxon>Pseudomonadati</taxon>
        <taxon>Myxococcota</taxon>
        <taxon>Myxococcia</taxon>
        <taxon>Myxococcales</taxon>
        <taxon>Cystobacterineae</taxon>
        <taxon>Archangiaceae</taxon>
        <taxon>Melittangium</taxon>
    </lineage>
</organism>
<accession>A0A250IHU7</accession>
<gene>
    <name evidence="1" type="ORF">MEBOL_004203</name>
</gene>